<dbReference type="Pfam" id="PF14196">
    <property type="entry name" value="ATC_hydrolase"/>
    <property type="match status" value="1"/>
</dbReference>
<keyword evidence="2" id="KW-1185">Reference proteome</keyword>
<comment type="caution">
    <text evidence="1">The sequence shown here is derived from an EMBL/GenBank/DDBJ whole genome shotgun (WGS) entry which is preliminary data.</text>
</comment>
<reference evidence="2" key="1">
    <citation type="submission" date="2017-07" db="EMBL/GenBank/DDBJ databases">
        <title>Draft genome sequence of Effusibacillus lacus strain skLN1.</title>
        <authorList>
            <person name="Watanabe M."/>
            <person name="Kojima H."/>
            <person name="Fukui M."/>
        </authorList>
    </citation>
    <scope>NUCLEOTIDE SEQUENCE [LARGE SCALE GENOMIC DNA]</scope>
    <source>
        <strain evidence="2">skLN1</strain>
    </source>
</reference>
<dbReference type="EMBL" id="BDUF01000106">
    <property type="protein sequence ID" value="GAX91641.1"/>
    <property type="molecule type" value="Genomic_DNA"/>
</dbReference>
<protein>
    <recommendedName>
        <fullName evidence="3">L-2-amino-thiazoline-4-carboxylic acid hydrolase</fullName>
    </recommendedName>
</protein>
<evidence type="ECO:0008006" key="3">
    <source>
        <dbReference type="Google" id="ProtNLM"/>
    </source>
</evidence>
<dbReference type="InterPro" id="IPR026002">
    <property type="entry name" value="ATC_hydrolase-like"/>
</dbReference>
<sequence>MSKKRPPVLSILNKHLLPALGWRRFLFIPSLLATVPKYRRQFARSDDDYGLREFKKTFLLVGVLYHELVKVTGEEIARQTTKNFLAEVAIAVQRSWYIPAPGILRSYEAFHIEHEHQMQHGIIRHNEHDEIIVEPNLYRFHITRCLFHETFEDMGIPWLTEVFCQSDEVVFNEYTPDMKFHRGDNEVNTIARGAAQCTFIFEKIQV</sequence>
<dbReference type="AlphaFoldDB" id="A0A292YRV0"/>
<evidence type="ECO:0000313" key="2">
    <source>
        <dbReference type="Proteomes" id="UP000217785"/>
    </source>
</evidence>
<dbReference type="RefSeq" id="WP_096183636.1">
    <property type="nucleotide sequence ID" value="NZ_BDUF01000106.1"/>
</dbReference>
<proteinExistence type="predicted"/>
<gene>
    <name evidence="1" type="ORF">EFBL_3331</name>
</gene>
<accession>A0A292YRV0</accession>
<dbReference type="Proteomes" id="UP000217785">
    <property type="component" value="Unassembled WGS sequence"/>
</dbReference>
<name>A0A292YRV0_9BACL</name>
<organism evidence="1 2">
    <name type="scientific">Effusibacillus lacus</name>
    <dbReference type="NCBI Taxonomy" id="1348429"/>
    <lineage>
        <taxon>Bacteria</taxon>
        <taxon>Bacillati</taxon>
        <taxon>Bacillota</taxon>
        <taxon>Bacilli</taxon>
        <taxon>Bacillales</taxon>
        <taxon>Alicyclobacillaceae</taxon>
        <taxon>Effusibacillus</taxon>
    </lineage>
</organism>
<evidence type="ECO:0000313" key="1">
    <source>
        <dbReference type="EMBL" id="GAX91641.1"/>
    </source>
</evidence>
<dbReference type="OrthoDB" id="1899188at2"/>